<comment type="similarity">
    <text evidence="1">Belongs to the peptidase M13 family.</text>
</comment>
<feature type="compositionally biased region" description="Basic and acidic residues" evidence="2">
    <location>
        <begin position="53"/>
        <end position="65"/>
    </location>
</feature>
<gene>
    <name evidence="5" type="ORF">HPB52_007221</name>
</gene>
<dbReference type="PANTHER" id="PTHR11733:SF167">
    <property type="entry name" value="FI17812P1-RELATED"/>
    <property type="match status" value="1"/>
</dbReference>
<keyword evidence="3" id="KW-0812">Transmembrane</keyword>
<evidence type="ECO:0000313" key="5">
    <source>
        <dbReference type="EMBL" id="KAH7951260.1"/>
    </source>
</evidence>
<protein>
    <recommendedName>
        <fullName evidence="4">Peptidase M13 C-terminal domain-containing protein</fullName>
    </recommendedName>
</protein>
<proteinExistence type="inferred from homology"/>
<dbReference type="PROSITE" id="PS51885">
    <property type="entry name" value="NEPRILYSIN"/>
    <property type="match status" value="1"/>
</dbReference>
<evidence type="ECO:0000256" key="1">
    <source>
        <dbReference type="ARBA" id="ARBA00007357"/>
    </source>
</evidence>
<keyword evidence="3" id="KW-0472">Membrane</keyword>
<feature type="region of interest" description="Disordered" evidence="2">
    <location>
        <begin position="1"/>
        <end position="90"/>
    </location>
</feature>
<dbReference type="PANTHER" id="PTHR11733">
    <property type="entry name" value="ZINC METALLOPROTEASE FAMILY M13 NEPRILYSIN-RELATED"/>
    <property type="match status" value="1"/>
</dbReference>
<reference evidence="5" key="2">
    <citation type="submission" date="2021-09" db="EMBL/GenBank/DDBJ databases">
        <authorList>
            <person name="Jia N."/>
            <person name="Wang J."/>
            <person name="Shi W."/>
            <person name="Du L."/>
            <person name="Sun Y."/>
            <person name="Zhan W."/>
            <person name="Jiang J."/>
            <person name="Wang Q."/>
            <person name="Zhang B."/>
            <person name="Ji P."/>
            <person name="Sakyi L.B."/>
            <person name="Cui X."/>
            <person name="Yuan T."/>
            <person name="Jiang B."/>
            <person name="Yang W."/>
            <person name="Lam T.T.-Y."/>
            <person name="Chang Q."/>
            <person name="Ding S."/>
            <person name="Wang X."/>
            <person name="Zhu J."/>
            <person name="Ruan X."/>
            <person name="Zhao L."/>
            <person name="Wei J."/>
            <person name="Que T."/>
            <person name="Du C."/>
            <person name="Cheng J."/>
            <person name="Dai P."/>
            <person name="Han X."/>
            <person name="Huang E."/>
            <person name="Gao Y."/>
            <person name="Liu J."/>
            <person name="Shao H."/>
            <person name="Ye R."/>
            <person name="Li L."/>
            <person name="Wei W."/>
            <person name="Wang X."/>
            <person name="Wang C."/>
            <person name="Huo Q."/>
            <person name="Li W."/>
            <person name="Guo W."/>
            <person name="Chen H."/>
            <person name="Chen S."/>
            <person name="Zhou L."/>
            <person name="Zhou L."/>
            <person name="Ni X."/>
            <person name="Tian J."/>
            <person name="Zhou Y."/>
            <person name="Sheng Y."/>
            <person name="Liu T."/>
            <person name="Pan Y."/>
            <person name="Xia L."/>
            <person name="Li J."/>
            <person name="Zhao F."/>
            <person name="Cao W."/>
        </authorList>
    </citation>
    <scope>NUCLEOTIDE SEQUENCE</scope>
    <source>
        <strain evidence="5">Rsan-2018</strain>
        <tissue evidence="5">Larvae</tissue>
    </source>
</reference>
<reference evidence="5" key="1">
    <citation type="journal article" date="2020" name="Cell">
        <title>Large-Scale Comparative Analyses of Tick Genomes Elucidate Their Genetic Diversity and Vector Capacities.</title>
        <authorList>
            <consortium name="Tick Genome and Microbiome Consortium (TIGMIC)"/>
            <person name="Jia N."/>
            <person name="Wang J."/>
            <person name="Shi W."/>
            <person name="Du L."/>
            <person name="Sun Y."/>
            <person name="Zhan W."/>
            <person name="Jiang J.F."/>
            <person name="Wang Q."/>
            <person name="Zhang B."/>
            <person name="Ji P."/>
            <person name="Bell-Sakyi L."/>
            <person name="Cui X.M."/>
            <person name="Yuan T.T."/>
            <person name="Jiang B.G."/>
            <person name="Yang W.F."/>
            <person name="Lam T.T."/>
            <person name="Chang Q.C."/>
            <person name="Ding S.J."/>
            <person name="Wang X.J."/>
            <person name="Zhu J.G."/>
            <person name="Ruan X.D."/>
            <person name="Zhao L."/>
            <person name="Wei J.T."/>
            <person name="Ye R.Z."/>
            <person name="Que T.C."/>
            <person name="Du C.H."/>
            <person name="Zhou Y.H."/>
            <person name="Cheng J.X."/>
            <person name="Dai P.F."/>
            <person name="Guo W.B."/>
            <person name="Han X.H."/>
            <person name="Huang E.J."/>
            <person name="Li L.F."/>
            <person name="Wei W."/>
            <person name="Gao Y.C."/>
            <person name="Liu J.Z."/>
            <person name="Shao H.Z."/>
            <person name="Wang X."/>
            <person name="Wang C.C."/>
            <person name="Yang T.C."/>
            <person name="Huo Q.B."/>
            <person name="Li W."/>
            <person name="Chen H.Y."/>
            <person name="Chen S.E."/>
            <person name="Zhou L.G."/>
            <person name="Ni X.B."/>
            <person name="Tian J.H."/>
            <person name="Sheng Y."/>
            <person name="Liu T."/>
            <person name="Pan Y.S."/>
            <person name="Xia L.Y."/>
            <person name="Li J."/>
            <person name="Zhao F."/>
            <person name="Cao W.C."/>
        </authorList>
    </citation>
    <scope>NUCLEOTIDE SEQUENCE</scope>
    <source>
        <strain evidence="5">Rsan-2018</strain>
    </source>
</reference>
<name>A0A9D4PT68_RHISA</name>
<keyword evidence="6" id="KW-1185">Reference proteome</keyword>
<dbReference type="EMBL" id="JABSTV010001251">
    <property type="protein sequence ID" value="KAH7951260.1"/>
    <property type="molecule type" value="Genomic_DNA"/>
</dbReference>
<sequence>MDTKHQEEHPAGKDPTGQCLGGRPDAATPAASSEASSRGSRETTESSTNTSDAESRGRSDGHTDETSETDSSETTSSYDSHGPPHDFGEPRVVAVDVDDDVEAAPRCEPFGSAAVAALALVAAFVITVVFMTLRALYGYDVEMTANDIDEEPTLSFFRLPEGEPAIMALGNHYEPERSLQIQDEALNTLKTLLDSSSLPESGHTAMQKAVSLFRACVRFAKDGLALELPKIRHFLESVGLNLTGRQGQVAKDTTDNPVLPMLRLSLQYALHIFVAVRIDGLHVVNGKKIMRVVVSRTDQDWLRERSMLSEQEKKDYYAGVLLVYEAKPLRPEIVMLIPDIAHFESEAALELLKLITQPESWPKGHQLICWSLIRQMIGFGRSPLLATLPESDLASHCIRKVSEVMEPAIQGLLLFKQFTPEARAQLEAIASVVLETITKHLKERGNTSRHWVDSARLEALHRLATVELAIGFPGNIRVESDLEAMYGSFPKAKRIFWEAWIPSAKMVQKRILERVGQPDVNFGAAGMRAAYSPCLNKLVIPAGIARPPFLISNGPPSYNYAAIGMLDEDYAYIPNLNIDAELLHVLAATSSSYEAFRTLPASQINRVLPTLNYTAEQLFFVVNCALRCCDDDTYRADDDNLFCEDGVSSCSSPSGCNSVVKRMPEFAAAFHCPAGSKMNPRDTCAM</sequence>
<feature type="compositionally biased region" description="Basic and acidic residues" evidence="2">
    <location>
        <begin position="1"/>
        <end position="12"/>
    </location>
</feature>
<feature type="compositionally biased region" description="Low complexity" evidence="2">
    <location>
        <begin position="26"/>
        <end position="38"/>
    </location>
</feature>
<comment type="caution">
    <text evidence="5">The sequence shown here is derived from an EMBL/GenBank/DDBJ whole genome shotgun (WGS) entry which is preliminary data.</text>
</comment>
<evidence type="ECO:0000259" key="4">
    <source>
        <dbReference type="Pfam" id="PF01431"/>
    </source>
</evidence>
<dbReference type="InterPro" id="IPR042089">
    <property type="entry name" value="Peptidase_M13_dom_2"/>
</dbReference>
<evidence type="ECO:0000256" key="2">
    <source>
        <dbReference type="SAM" id="MobiDB-lite"/>
    </source>
</evidence>
<dbReference type="Gene3D" id="3.40.390.10">
    <property type="entry name" value="Collagenase (Catalytic Domain)"/>
    <property type="match status" value="2"/>
</dbReference>
<accession>A0A9D4PT68</accession>
<dbReference type="InterPro" id="IPR024079">
    <property type="entry name" value="MetalloPept_cat_dom_sf"/>
</dbReference>
<dbReference type="SUPFAM" id="SSF55486">
    <property type="entry name" value="Metalloproteases ('zincins'), catalytic domain"/>
    <property type="match status" value="1"/>
</dbReference>
<feature type="domain" description="Peptidase M13 C-terminal" evidence="4">
    <location>
        <begin position="588"/>
        <end position="685"/>
    </location>
</feature>
<dbReference type="Pfam" id="PF01431">
    <property type="entry name" value="Peptidase_M13"/>
    <property type="match status" value="1"/>
</dbReference>
<evidence type="ECO:0000313" key="6">
    <source>
        <dbReference type="Proteomes" id="UP000821837"/>
    </source>
</evidence>
<evidence type="ECO:0000256" key="3">
    <source>
        <dbReference type="SAM" id="Phobius"/>
    </source>
</evidence>
<dbReference type="Gene3D" id="1.10.1380.10">
    <property type="entry name" value="Neutral endopeptidase , domain2"/>
    <property type="match status" value="1"/>
</dbReference>
<dbReference type="AlphaFoldDB" id="A0A9D4PT68"/>
<dbReference type="InterPro" id="IPR018497">
    <property type="entry name" value="Peptidase_M13_C"/>
</dbReference>
<dbReference type="GO" id="GO:0004222">
    <property type="term" value="F:metalloendopeptidase activity"/>
    <property type="evidence" value="ECO:0007669"/>
    <property type="project" value="InterPro"/>
</dbReference>
<keyword evidence="3" id="KW-1133">Transmembrane helix</keyword>
<dbReference type="VEuPathDB" id="VectorBase:RSAN_049324"/>
<dbReference type="Proteomes" id="UP000821837">
    <property type="component" value="Chromosome 5"/>
</dbReference>
<dbReference type="InterPro" id="IPR000718">
    <property type="entry name" value="Peptidase_M13"/>
</dbReference>
<dbReference type="GO" id="GO:0005886">
    <property type="term" value="C:plasma membrane"/>
    <property type="evidence" value="ECO:0007669"/>
    <property type="project" value="TreeGrafter"/>
</dbReference>
<organism evidence="5 6">
    <name type="scientific">Rhipicephalus sanguineus</name>
    <name type="common">Brown dog tick</name>
    <name type="synonym">Ixodes sanguineus</name>
    <dbReference type="NCBI Taxonomy" id="34632"/>
    <lineage>
        <taxon>Eukaryota</taxon>
        <taxon>Metazoa</taxon>
        <taxon>Ecdysozoa</taxon>
        <taxon>Arthropoda</taxon>
        <taxon>Chelicerata</taxon>
        <taxon>Arachnida</taxon>
        <taxon>Acari</taxon>
        <taxon>Parasitiformes</taxon>
        <taxon>Ixodida</taxon>
        <taxon>Ixodoidea</taxon>
        <taxon>Ixodidae</taxon>
        <taxon>Rhipicephalinae</taxon>
        <taxon>Rhipicephalus</taxon>
        <taxon>Rhipicephalus</taxon>
    </lineage>
</organism>
<feature type="transmembrane region" description="Helical" evidence="3">
    <location>
        <begin position="115"/>
        <end position="137"/>
    </location>
</feature>
<dbReference type="GO" id="GO:0016485">
    <property type="term" value="P:protein processing"/>
    <property type="evidence" value="ECO:0007669"/>
    <property type="project" value="TreeGrafter"/>
</dbReference>